<feature type="compositionally biased region" description="Polar residues" evidence="5">
    <location>
        <begin position="296"/>
        <end position="319"/>
    </location>
</feature>
<feature type="compositionally biased region" description="Basic and acidic residues" evidence="5">
    <location>
        <begin position="496"/>
        <end position="511"/>
    </location>
</feature>
<feature type="compositionally biased region" description="Polar residues" evidence="5">
    <location>
        <begin position="513"/>
        <end position="523"/>
    </location>
</feature>
<gene>
    <name evidence="7" type="ORF">FSP39_017895</name>
</gene>
<name>A0AA88YXC3_PINIB</name>
<feature type="region of interest" description="Disordered" evidence="5">
    <location>
        <begin position="548"/>
        <end position="623"/>
    </location>
</feature>
<dbReference type="InterPro" id="IPR000306">
    <property type="entry name" value="Znf_FYVE"/>
</dbReference>
<feature type="region of interest" description="Disordered" evidence="5">
    <location>
        <begin position="451"/>
        <end position="536"/>
    </location>
</feature>
<dbReference type="PANTHER" id="PTHR46319:SF3">
    <property type="entry name" value="ZINC FINGER FYVE DOMAIN-CONTAINING PROTEIN"/>
    <property type="match status" value="1"/>
</dbReference>
<organism evidence="7 8">
    <name type="scientific">Pinctada imbricata</name>
    <name type="common">Atlantic pearl-oyster</name>
    <name type="synonym">Pinctada martensii</name>
    <dbReference type="NCBI Taxonomy" id="66713"/>
    <lineage>
        <taxon>Eukaryota</taxon>
        <taxon>Metazoa</taxon>
        <taxon>Spiralia</taxon>
        <taxon>Lophotrochozoa</taxon>
        <taxon>Mollusca</taxon>
        <taxon>Bivalvia</taxon>
        <taxon>Autobranchia</taxon>
        <taxon>Pteriomorphia</taxon>
        <taxon>Pterioida</taxon>
        <taxon>Pterioidea</taxon>
        <taxon>Pteriidae</taxon>
        <taxon>Pinctada</taxon>
    </lineage>
</organism>
<feature type="compositionally biased region" description="Polar residues" evidence="5">
    <location>
        <begin position="603"/>
        <end position="623"/>
    </location>
</feature>
<dbReference type="FunFam" id="3.30.40.10:FF:000084">
    <property type="entry name" value="Zinc finger, FYVE domain-containing 9b"/>
    <property type="match status" value="1"/>
</dbReference>
<evidence type="ECO:0000259" key="6">
    <source>
        <dbReference type="PROSITE" id="PS50178"/>
    </source>
</evidence>
<evidence type="ECO:0000313" key="8">
    <source>
        <dbReference type="Proteomes" id="UP001186944"/>
    </source>
</evidence>
<feature type="compositionally biased region" description="Basic and acidic residues" evidence="5">
    <location>
        <begin position="929"/>
        <end position="939"/>
    </location>
</feature>
<dbReference type="GO" id="GO:0016197">
    <property type="term" value="P:endosomal transport"/>
    <property type="evidence" value="ECO:0007669"/>
    <property type="project" value="TreeGrafter"/>
</dbReference>
<sequence length="1489" mass="165267">MDSLIVDLDKVLDDFEAEEKASSQLPGQETKPSDFAHYVALKEDRPWEDQSQVPLGTDTTWKLYPSHEHKLNSGGYDDPYIPVENFDLSEADFAPSVITADKSHLKIENAVDRQLNNHFQKDENEKGYDKSLQKSDVVIKSNLSSQRDDSLGLPKIQNSEKFQYISVNNAHIFEQHNGTVENGGDIQNHVINKNATNEKHSRPSGFGLYNLPSPNDKFPIQARDEFTPVYENQPFPPDLAPAVNARASMNGSLNVIPEHSYRFDDRSSLDSDKLTLGNSLDRMSSDNSLIGSDSSETVPKTLSQSINTELNSQASSLSPHTEDRSVNDGSLDNSLTTQSLRESQPLSDSQGADSLSSNYYIEPQSPQYVLTASESENQLQDYEKNVNEEKIESGDQMNREEIVETQAMNKNDLDQDCVSETTQQPNISDSSVIVGFSDMNVEMADNDLDSYLGDVTQESPSEQTRNEVVSMESSTSQYDKIRESSPLQYGSLENFRSNESKQEDVCRERSPEFSGNNNSNLPSYDQLHPDTLTCNSNSTHAAIEGYTSSAVESEVSNEEISVKMDDTPQEKTTNDQSSDSNDHQSPSKRTLGSGGARPKELPKQSTGTMPTNDSSNNDNESLITSSQIGASNGIMECAEMTVDTEVVSDTNLSGIQVYPKESQTAPPQTEEELDADLAAAIALSLKDIEGEVDDKSIPQAQNGDDTSPQNSESVDQISLQQRKRPNSLNLPPLGEGNSGAERSHAPYTFPYPREQESSDVEQVDTPDNVPEVVEDETIAQSVQDNMAGATGVTPSQDSSLPTTPPPPYMSTTLGKIAPTWIPDAEAPNCMGCESKFTFTKRRHHCRACGKVFCSTCCNMKSKLQYMENKEARVCHPCHQTMTIGSQRKSEPKHVMFSDGICPGGDLTELDGSNEATSRLPPRRSSRSQRKVEKGSPDSKHHARRVRASESKNLQCLIPETGLPPVVLATDSKGEYTMDSNPDSEKYIPQMKEEDGDPVVFAVNNNLLIMVKIISLDCCVNRTCWCFTSKGMCNVGQDEIVIVLETLPEEKVIPRDIFCHFHTVFEEAGKGNTVSDMGHSIFNQSFLDSRDHGGFLYIRPTFQCLHKLILPTPPYVFGILLQKWETPWAKVFPIRLMLRLGAEYRYYPCPLISVRNRKPVFFEIGHTIMNLLADFRNYQYMLPQIKGVSIHMEDKKTCINFPRNRYDDLMKVVANSNEHVMAVGACFSTEADSHLVCIQNDEGNYQTQAINIQNKPRKVTGASFVVFNGALKTSLGLKAKSSIVEDGLMVQITPESMAALKKAMKEMKEYTIECGVSQLLLPDEVVEVKWIRDDKNINIGQVKFACVKSPIDGMAMDGIESLHIPNATDYVGEHRMVRWTDVFFIQNLDSGSAKWEPVDLSKLADTLANATCIALTPHLDKLREAALVKIGLRVTIETEKVGYEVGANEERLPDTYMNDLDNELIPVIHSAASQNHGGSIILELVFHVLD</sequence>
<keyword evidence="1" id="KW-0479">Metal-binding</keyword>
<reference evidence="7" key="1">
    <citation type="submission" date="2019-08" db="EMBL/GenBank/DDBJ databases">
        <title>The improved chromosome-level genome for the pearl oyster Pinctada fucata martensii using PacBio sequencing and Hi-C.</title>
        <authorList>
            <person name="Zheng Z."/>
        </authorList>
    </citation>
    <scope>NUCLEOTIDE SEQUENCE</scope>
    <source>
        <strain evidence="7">ZZ-2019</strain>
        <tissue evidence="7">Adductor muscle</tissue>
    </source>
</reference>
<evidence type="ECO:0000256" key="5">
    <source>
        <dbReference type="SAM" id="MobiDB-lite"/>
    </source>
</evidence>
<feature type="region of interest" description="Disordered" evidence="5">
    <location>
        <begin position="276"/>
        <end position="358"/>
    </location>
</feature>
<dbReference type="InterPro" id="IPR011011">
    <property type="entry name" value="Znf_FYVE_PHD"/>
</dbReference>
<dbReference type="Gene3D" id="6.10.140.100">
    <property type="match status" value="1"/>
</dbReference>
<keyword evidence="8" id="KW-1185">Reference proteome</keyword>
<feature type="compositionally biased region" description="Low complexity" evidence="5">
    <location>
        <begin position="285"/>
        <end position="295"/>
    </location>
</feature>
<dbReference type="Gene3D" id="3.30.500.40">
    <property type="match status" value="1"/>
</dbReference>
<feature type="compositionally biased region" description="Polar residues" evidence="5">
    <location>
        <begin position="456"/>
        <end position="478"/>
    </location>
</feature>
<dbReference type="SUPFAM" id="SSF57903">
    <property type="entry name" value="FYVE/PHD zinc finger"/>
    <property type="match status" value="1"/>
</dbReference>
<dbReference type="Gene3D" id="3.30.1360.220">
    <property type="entry name" value="Domain of unknown function (DUF3480), N-terminal subdomain"/>
    <property type="match status" value="1"/>
</dbReference>
<feature type="compositionally biased region" description="Polar residues" evidence="5">
    <location>
        <begin position="698"/>
        <end position="720"/>
    </location>
</feature>
<dbReference type="SMART" id="SM00064">
    <property type="entry name" value="FYVE"/>
    <property type="match status" value="1"/>
</dbReference>
<dbReference type="EMBL" id="VSWD01000001">
    <property type="protein sequence ID" value="KAK3108885.1"/>
    <property type="molecule type" value="Genomic_DNA"/>
</dbReference>
<dbReference type="Pfam" id="PF11979">
    <property type="entry name" value="SARA_C"/>
    <property type="match status" value="1"/>
</dbReference>
<feature type="region of interest" description="Disordered" evidence="5">
    <location>
        <begin position="690"/>
        <end position="765"/>
    </location>
</feature>
<dbReference type="PANTHER" id="PTHR46319">
    <property type="entry name" value="ZINC FINGER FYVE DOMAIN-CONTAINING PROTEIN"/>
    <property type="match status" value="1"/>
</dbReference>
<dbReference type="PROSITE" id="PS50178">
    <property type="entry name" value="ZF_FYVE"/>
    <property type="match status" value="1"/>
</dbReference>
<evidence type="ECO:0000256" key="1">
    <source>
        <dbReference type="ARBA" id="ARBA00022723"/>
    </source>
</evidence>
<evidence type="ECO:0000256" key="4">
    <source>
        <dbReference type="PROSITE-ProRule" id="PRU00091"/>
    </source>
</evidence>
<feature type="region of interest" description="Disordered" evidence="5">
    <location>
        <begin position="905"/>
        <end position="948"/>
    </location>
</feature>
<dbReference type="InterPro" id="IPR022557">
    <property type="entry name" value="SARA-like_C"/>
</dbReference>
<proteinExistence type="predicted"/>
<protein>
    <recommendedName>
        <fullName evidence="6">FYVE-type domain-containing protein</fullName>
    </recommendedName>
</protein>
<comment type="caution">
    <text evidence="7">The sequence shown here is derived from an EMBL/GenBank/DDBJ whole genome shotgun (WGS) entry which is preliminary data.</text>
</comment>
<dbReference type="Gene3D" id="3.30.40.10">
    <property type="entry name" value="Zinc/RING finger domain, C3HC4 (zinc finger)"/>
    <property type="match status" value="1"/>
</dbReference>
<dbReference type="GO" id="GO:0031901">
    <property type="term" value="C:early endosome membrane"/>
    <property type="evidence" value="ECO:0007669"/>
    <property type="project" value="TreeGrafter"/>
</dbReference>
<dbReference type="SMART" id="SM01421">
    <property type="entry name" value="DUF3480"/>
    <property type="match status" value="1"/>
</dbReference>
<dbReference type="InterPro" id="IPR017455">
    <property type="entry name" value="Znf_FYVE-rel"/>
</dbReference>
<dbReference type="Proteomes" id="UP001186944">
    <property type="component" value="Unassembled WGS sequence"/>
</dbReference>
<keyword evidence="3" id="KW-0862">Zinc</keyword>
<feature type="compositionally biased region" description="Basic and acidic residues" evidence="5">
    <location>
        <begin position="560"/>
        <end position="573"/>
    </location>
</feature>
<dbReference type="GO" id="GO:0008270">
    <property type="term" value="F:zinc ion binding"/>
    <property type="evidence" value="ECO:0007669"/>
    <property type="project" value="UniProtKB-KW"/>
</dbReference>
<feature type="domain" description="FYVE-type" evidence="6">
    <location>
        <begin position="823"/>
        <end position="882"/>
    </location>
</feature>
<evidence type="ECO:0000256" key="3">
    <source>
        <dbReference type="ARBA" id="ARBA00022833"/>
    </source>
</evidence>
<dbReference type="CDD" id="cd15729">
    <property type="entry name" value="FYVE_endofin"/>
    <property type="match status" value="1"/>
</dbReference>
<dbReference type="InterPro" id="IPR013083">
    <property type="entry name" value="Znf_RING/FYVE/PHD"/>
</dbReference>
<evidence type="ECO:0000313" key="7">
    <source>
        <dbReference type="EMBL" id="KAK3108885.1"/>
    </source>
</evidence>
<dbReference type="Pfam" id="PF01363">
    <property type="entry name" value="FYVE"/>
    <property type="match status" value="1"/>
</dbReference>
<feature type="compositionally biased region" description="Polar residues" evidence="5">
    <location>
        <begin position="327"/>
        <end position="358"/>
    </location>
</feature>
<keyword evidence="2 4" id="KW-0863">Zinc-finger</keyword>
<evidence type="ECO:0000256" key="2">
    <source>
        <dbReference type="ARBA" id="ARBA00022771"/>
    </source>
</evidence>
<accession>A0AA88YXC3</accession>